<feature type="compositionally biased region" description="Pro residues" evidence="2">
    <location>
        <begin position="36"/>
        <end position="47"/>
    </location>
</feature>
<name>A0A367ZGN9_9BACT</name>
<feature type="coiled-coil region" evidence="1">
    <location>
        <begin position="116"/>
        <end position="169"/>
    </location>
</feature>
<evidence type="ECO:0000313" key="4">
    <source>
        <dbReference type="EMBL" id="RCK77273.1"/>
    </source>
</evidence>
<proteinExistence type="predicted"/>
<evidence type="ECO:0000256" key="2">
    <source>
        <dbReference type="SAM" id="MobiDB-lite"/>
    </source>
</evidence>
<comment type="caution">
    <text evidence="4">The sequence shown here is derived from an EMBL/GenBank/DDBJ whole genome shotgun (WGS) entry which is preliminary data.</text>
</comment>
<reference evidence="4 5" key="1">
    <citation type="submission" date="2018-05" db="EMBL/GenBank/DDBJ databases">
        <title>A metagenomic window into the 2 km-deep terrestrial subsurface aquifer revealed taxonomically and functionally diverse microbial community comprising novel uncultured bacterial lineages.</title>
        <authorList>
            <person name="Kadnikov V.V."/>
            <person name="Mardanov A.V."/>
            <person name="Beletsky A.V."/>
            <person name="Banks D."/>
            <person name="Pimenov N.V."/>
            <person name="Frank Y.A."/>
            <person name="Karnachuk O.V."/>
            <person name="Ravin N.V."/>
        </authorList>
    </citation>
    <scope>NUCLEOTIDE SEQUENCE [LARGE SCALE GENOMIC DNA]</scope>
    <source>
        <strain evidence="4">BY5</strain>
    </source>
</reference>
<keyword evidence="1" id="KW-0175">Coiled coil</keyword>
<dbReference type="AlphaFoldDB" id="A0A367ZGN9"/>
<evidence type="ECO:0000256" key="3">
    <source>
        <dbReference type="SAM" id="SignalP"/>
    </source>
</evidence>
<accession>A0A367ZGN9</accession>
<organism evidence="4 5">
    <name type="scientific">Candidatus Ozemobacter sibiricus</name>
    <dbReference type="NCBI Taxonomy" id="2268124"/>
    <lineage>
        <taxon>Bacteria</taxon>
        <taxon>Candidatus Ozemobacteria</taxon>
        <taxon>Candidatus Ozemobacterales</taxon>
        <taxon>Candidatus Ozemobacteraceae</taxon>
        <taxon>Candidatus Ozemobacter</taxon>
    </lineage>
</organism>
<protein>
    <submittedName>
        <fullName evidence="4">Uncharacterized protein</fullName>
    </submittedName>
</protein>
<keyword evidence="3" id="KW-0732">Signal</keyword>
<evidence type="ECO:0000256" key="1">
    <source>
        <dbReference type="SAM" id="Coils"/>
    </source>
</evidence>
<dbReference type="Proteomes" id="UP000252355">
    <property type="component" value="Unassembled WGS sequence"/>
</dbReference>
<evidence type="ECO:0000313" key="5">
    <source>
        <dbReference type="Proteomes" id="UP000252355"/>
    </source>
</evidence>
<dbReference type="EMBL" id="QOQW01000034">
    <property type="protein sequence ID" value="RCK77273.1"/>
    <property type="molecule type" value="Genomic_DNA"/>
</dbReference>
<feature type="region of interest" description="Disordered" evidence="2">
    <location>
        <begin position="31"/>
        <end position="51"/>
    </location>
</feature>
<feature type="signal peptide" evidence="3">
    <location>
        <begin position="1"/>
        <end position="31"/>
    </location>
</feature>
<gene>
    <name evidence="4" type="ORF">OZSIB_3084</name>
</gene>
<sequence length="331" mass="35946">MRAPTLPSRSRPSLLALLLLTTLAIGSALQAGSPPAASPAPAEPPPTSASQAPHLQIGVVDLVTVILVHPRLALFDGERLGFYRLPLGLRPEEWQRRLMALQAEVGSPPATLTAALATLASQAAILEEQRVELLRASDAHPPGRGDHRLASLTATLEALQRQRQDLEFRRDHPDLTSPAETRAILAEIETEVLAIIASVAAELRLAAVLNRSLPLASPPPPTAAPLIGHGADFPTVDLYYAFLASHPASTDPTVTPPSQRLARWLDLTRHPAYPVVREIRPHPMVIQGGQDLTFEVITRLFQKYNLPPDVLSTLLRALSERDPRFLRRGEP</sequence>
<feature type="chain" id="PRO_5017082814" evidence="3">
    <location>
        <begin position="32"/>
        <end position="331"/>
    </location>
</feature>